<dbReference type="InterPro" id="IPR000182">
    <property type="entry name" value="GNAT_dom"/>
</dbReference>
<dbReference type="EMBL" id="HBEW01005755">
    <property type="protein sequence ID" value="CAD8584305.1"/>
    <property type="molecule type" value="Transcribed_RNA"/>
</dbReference>
<dbReference type="Gene3D" id="3.40.630.30">
    <property type="match status" value="1"/>
</dbReference>
<organism evidence="3">
    <name type="scientific">Ostreococcus mediterraneus</name>
    <dbReference type="NCBI Taxonomy" id="1486918"/>
    <lineage>
        <taxon>Eukaryota</taxon>
        <taxon>Viridiplantae</taxon>
        <taxon>Chlorophyta</taxon>
        <taxon>Mamiellophyceae</taxon>
        <taxon>Mamiellales</taxon>
        <taxon>Bathycoccaceae</taxon>
        <taxon>Ostreococcus</taxon>
    </lineage>
</organism>
<accession>A0A7S0KLC7</accession>
<dbReference type="CDD" id="cd04301">
    <property type="entry name" value="NAT_SF"/>
    <property type="match status" value="1"/>
</dbReference>
<feature type="region of interest" description="Disordered" evidence="1">
    <location>
        <begin position="1"/>
        <end position="31"/>
    </location>
</feature>
<dbReference type="Pfam" id="PF00583">
    <property type="entry name" value="Acetyltransf_1"/>
    <property type="match status" value="1"/>
</dbReference>
<proteinExistence type="predicted"/>
<dbReference type="InterPro" id="IPR016181">
    <property type="entry name" value="Acyl_CoA_acyltransferase"/>
</dbReference>
<evidence type="ECO:0000259" key="2">
    <source>
        <dbReference type="PROSITE" id="PS51186"/>
    </source>
</evidence>
<dbReference type="SUPFAM" id="SSF55729">
    <property type="entry name" value="Acyl-CoA N-acyltransferases (Nat)"/>
    <property type="match status" value="1"/>
</dbReference>
<reference evidence="3" key="1">
    <citation type="submission" date="2021-01" db="EMBL/GenBank/DDBJ databases">
        <authorList>
            <person name="Corre E."/>
            <person name="Pelletier E."/>
            <person name="Niang G."/>
            <person name="Scheremetjew M."/>
            <person name="Finn R."/>
            <person name="Kale V."/>
            <person name="Holt S."/>
            <person name="Cochrane G."/>
            <person name="Meng A."/>
            <person name="Brown T."/>
            <person name="Cohen L."/>
        </authorList>
    </citation>
    <scope>NUCLEOTIDE SEQUENCE</scope>
    <source>
        <strain evidence="3">Clade-D-RCC2572</strain>
    </source>
</reference>
<name>A0A7S0KLC7_9CHLO</name>
<gene>
    <name evidence="3" type="ORF">OMED0929_LOCUS4845</name>
</gene>
<protein>
    <recommendedName>
        <fullName evidence="2">N-acetyltransferase domain-containing protein</fullName>
    </recommendedName>
</protein>
<dbReference type="PROSITE" id="PS51186">
    <property type="entry name" value="GNAT"/>
    <property type="match status" value="1"/>
</dbReference>
<evidence type="ECO:0000313" key="3">
    <source>
        <dbReference type="EMBL" id="CAD8584305.1"/>
    </source>
</evidence>
<dbReference type="PANTHER" id="PTHR47489">
    <property type="entry name" value="ACYL-COA N-ACYLTRANSFERASES (NAT) SUPERFAMILY PROTEIN"/>
    <property type="match status" value="1"/>
</dbReference>
<dbReference type="PANTHER" id="PTHR47489:SF2">
    <property type="entry name" value="GCN5-RELATED N-ACETYLTRANSFERASE 5, CHLOROPLASTIC"/>
    <property type="match status" value="1"/>
</dbReference>
<dbReference type="AlphaFoldDB" id="A0A7S0KLC7"/>
<sequence>MRAMISPTCPSAVPSTSAPPRRASRTVTSRRSAAWRSRAVALDPFADPAPPREDLPDSDWCERVVVGRGSKHSDHEGDTLVVRAFTREDVPDVAALLLGSGMSGFPTERRTLEVYLAGAIGAFPFGTYLVGVLNGEVVATVGVSFNADTRRKFTTLAPPVDEAYLSDLTVLEERRGGGLGVAMLRGAEAFARAMKSDEMWLHVALKKPKVCALYADNGYSVAGIDPGLFGWRGRLLMRRKMFE</sequence>
<feature type="domain" description="N-acetyltransferase" evidence="2">
    <location>
        <begin position="80"/>
        <end position="242"/>
    </location>
</feature>
<dbReference type="GO" id="GO:0016747">
    <property type="term" value="F:acyltransferase activity, transferring groups other than amino-acyl groups"/>
    <property type="evidence" value="ECO:0007669"/>
    <property type="project" value="InterPro"/>
</dbReference>
<evidence type="ECO:0000256" key="1">
    <source>
        <dbReference type="SAM" id="MobiDB-lite"/>
    </source>
</evidence>